<dbReference type="InterPro" id="IPR012340">
    <property type="entry name" value="NA-bd_OB-fold"/>
</dbReference>
<dbReference type="InterPro" id="IPR036612">
    <property type="entry name" value="KH_dom_type_1_sf"/>
</dbReference>
<evidence type="ECO:0000313" key="12">
    <source>
        <dbReference type="EMBL" id="KEZ41343.1"/>
    </source>
</evidence>
<dbReference type="HOGENOM" id="CLU_069847_0_0_1"/>
<sequence>MAGRPVFVLPGDEIDASLIPTHPKQPLRIGPGLRLVPPSDLVPTIAGPLLTDKRKNSIWVERSSGRYLPAVGDLVIGTVTRSTADFYYVSLSDYAANATLPQLSFEMATKKTKPNLNAGALVYARVTLANKHMDPELECVSQSTGKSDGLGPLIGGMVFNVSLGFARRLLMPKAVEEGKVVVLDELGGAGLAFETAVGRNGKVWVNSESIPTIIAVGNALIETDRKNLTVDQQKKLVRKLINTK</sequence>
<dbReference type="RefSeq" id="XP_016641142.1">
    <property type="nucleotide sequence ID" value="XM_016789315.1"/>
</dbReference>
<protein>
    <recommendedName>
        <fullName evidence="9">Ribosomal RNA-processing protein 40</fullName>
    </recommendedName>
</protein>
<accession>A0A084G1Y1</accession>
<reference evidence="12 13" key="1">
    <citation type="journal article" date="2014" name="Genome Announc.">
        <title>Draft genome sequence of the pathogenic fungus Scedosporium apiospermum.</title>
        <authorList>
            <person name="Vandeputte P."/>
            <person name="Ghamrawi S."/>
            <person name="Rechenmann M."/>
            <person name="Iltis A."/>
            <person name="Giraud S."/>
            <person name="Fleury M."/>
            <person name="Thornton C."/>
            <person name="Delhaes L."/>
            <person name="Meyer W."/>
            <person name="Papon N."/>
            <person name="Bouchara J.P."/>
        </authorList>
    </citation>
    <scope>NUCLEOTIDE SEQUENCE [LARGE SCALE GENOMIC DNA]</scope>
    <source>
        <strain evidence="12 13">IHEM 14462</strain>
    </source>
</reference>
<dbReference type="Pfam" id="PF18311">
    <property type="entry name" value="Rrp40_N"/>
    <property type="match status" value="1"/>
</dbReference>
<dbReference type="PANTHER" id="PTHR21321:SF1">
    <property type="entry name" value="EXOSOME COMPLEX COMPONENT RRP40"/>
    <property type="match status" value="1"/>
</dbReference>
<keyword evidence="12" id="KW-0378">Hydrolase</keyword>
<dbReference type="VEuPathDB" id="FungiDB:SAPIO_CDS7455"/>
<dbReference type="KEGG" id="sapo:SAPIO_CDS7455"/>
<dbReference type="Pfam" id="PF15985">
    <property type="entry name" value="KH_6"/>
    <property type="match status" value="1"/>
</dbReference>
<dbReference type="Proteomes" id="UP000028545">
    <property type="component" value="Unassembled WGS sequence"/>
</dbReference>
<evidence type="ECO:0000256" key="8">
    <source>
        <dbReference type="ARBA" id="ARBA00023242"/>
    </source>
</evidence>
<dbReference type="InterPro" id="IPR004088">
    <property type="entry name" value="KH_dom_type_1"/>
</dbReference>
<dbReference type="GO" id="GO:0071051">
    <property type="term" value="P:poly(A)-dependent snoRNA 3'-end processing"/>
    <property type="evidence" value="ECO:0007669"/>
    <property type="project" value="TreeGrafter"/>
</dbReference>
<dbReference type="OMA" id="SYMAFPN"/>
<evidence type="ECO:0000313" key="13">
    <source>
        <dbReference type="Proteomes" id="UP000028545"/>
    </source>
</evidence>
<comment type="similarity">
    <text evidence="3">Belongs to the RRP40 family.</text>
</comment>
<organism evidence="12 13">
    <name type="scientific">Pseudallescheria apiosperma</name>
    <name type="common">Scedosporium apiospermum</name>
    <dbReference type="NCBI Taxonomy" id="563466"/>
    <lineage>
        <taxon>Eukaryota</taxon>
        <taxon>Fungi</taxon>
        <taxon>Dikarya</taxon>
        <taxon>Ascomycota</taxon>
        <taxon>Pezizomycotina</taxon>
        <taxon>Sordariomycetes</taxon>
        <taxon>Hypocreomycetidae</taxon>
        <taxon>Microascales</taxon>
        <taxon>Microascaceae</taxon>
        <taxon>Scedosporium</taxon>
    </lineage>
</organism>
<dbReference type="GO" id="GO:0030145">
    <property type="term" value="F:manganese ion binding"/>
    <property type="evidence" value="ECO:0007669"/>
    <property type="project" value="EnsemblFungi"/>
</dbReference>
<dbReference type="SUPFAM" id="SSF54791">
    <property type="entry name" value="Eukaryotic type KH-domain (KH-domain type I)"/>
    <property type="match status" value="1"/>
</dbReference>
<keyword evidence="13" id="KW-1185">Reference proteome</keyword>
<dbReference type="CDD" id="cd05790">
    <property type="entry name" value="S1_Rrp40"/>
    <property type="match status" value="1"/>
</dbReference>
<dbReference type="GO" id="GO:0071035">
    <property type="term" value="P:nuclear polyadenylation-dependent rRNA catabolic process"/>
    <property type="evidence" value="ECO:0007669"/>
    <property type="project" value="EnsemblFungi"/>
</dbReference>
<dbReference type="FunFam" id="3.30.1370.10:FF:000038">
    <property type="entry name" value="exosome complex component RRP40"/>
    <property type="match status" value="1"/>
</dbReference>
<keyword evidence="12" id="KW-0540">Nuclease</keyword>
<dbReference type="GO" id="GO:0071038">
    <property type="term" value="P:TRAMP-dependent tRNA surveillance pathway"/>
    <property type="evidence" value="ECO:0007669"/>
    <property type="project" value="EnsemblFungi"/>
</dbReference>
<evidence type="ECO:0000256" key="6">
    <source>
        <dbReference type="ARBA" id="ARBA00022835"/>
    </source>
</evidence>
<dbReference type="CDD" id="cd22526">
    <property type="entry name" value="KH-I_Rrp40"/>
    <property type="match status" value="1"/>
</dbReference>
<keyword evidence="12" id="KW-0269">Exonuclease</keyword>
<dbReference type="GeneID" id="27726527"/>
<keyword evidence="8" id="KW-0539">Nucleus</keyword>
<dbReference type="InterPro" id="IPR049469">
    <property type="entry name" value="RRP40_KH-I"/>
</dbReference>
<evidence type="ECO:0000256" key="2">
    <source>
        <dbReference type="ARBA" id="ARBA00004604"/>
    </source>
</evidence>
<gene>
    <name evidence="12" type="ORF">SAPIO_CDS7455</name>
</gene>
<dbReference type="GO" id="GO:0000467">
    <property type="term" value="P:exonucleolytic trimming to generate mature 3'-end of 5.8S rRNA from tricistronic rRNA transcript (SSU-rRNA, 5.8S rRNA, LSU-rRNA)"/>
    <property type="evidence" value="ECO:0007669"/>
    <property type="project" value="EnsemblFungi"/>
</dbReference>
<dbReference type="GO" id="GO:0071034">
    <property type="term" value="P:CUT catabolic process"/>
    <property type="evidence" value="ECO:0007669"/>
    <property type="project" value="TreeGrafter"/>
</dbReference>
<keyword evidence="4" id="KW-0963">Cytoplasm</keyword>
<proteinExistence type="inferred from homology"/>
<evidence type="ECO:0000256" key="4">
    <source>
        <dbReference type="ARBA" id="ARBA00022490"/>
    </source>
</evidence>
<evidence type="ECO:0000256" key="7">
    <source>
        <dbReference type="ARBA" id="ARBA00022884"/>
    </source>
</evidence>
<dbReference type="GO" id="GO:0000177">
    <property type="term" value="C:cytoplasmic exosome (RNase complex)"/>
    <property type="evidence" value="ECO:0007669"/>
    <property type="project" value="EnsemblFungi"/>
</dbReference>
<dbReference type="FunFam" id="2.40.50.140:FF:000127">
    <property type="entry name" value="Exosome complex component RRP40"/>
    <property type="match status" value="1"/>
</dbReference>
<comment type="subcellular location">
    <subcellularLocation>
        <location evidence="1">Cytoplasm</location>
    </subcellularLocation>
    <subcellularLocation>
        <location evidence="2">Nucleus</location>
        <location evidence="2">Nucleolus</location>
    </subcellularLocation>
</comment>
<dbReference type="InterPro" id="IPR026699">
    <property type="entry name" value="Exosome_RNA_bind1/RRP40/RRP4"/>
</dbReference>
<dbReference type="EMBL" id="JOWA01000110">
    <property type="protein sequence ID" value="KEZ41343.1"/>
    <property type="molecule type" value="Genomic_DNA"/>
</dbReference>
<evidence type="ECO:0000256" key="9">
    <source>
        <dbReference type="ARBA" id="ARBA00030615"/>
    </source>
</evidence>
<feature type="domain" description="K Homology" evidence="10">
    <location>
        <begin position="156"/>
        <end position="209"/>
    </location>
</feature>
<keyword evidence="5" id="KW-0698">rRNA processing</keyword>
<evidence type="ECO:0000256" key="3">
    <source>
        <dbReference type="ARBA" id="ARBA00007841"/>
    </source>
</evidence>
<evidence type="ECO:0000259" key="11">
    <source>
        <dbReference type="Pfam" id="PF18311"/>
    </source>
</evidence>
<keyword evidence="6" id="KW-0271">Exosome</keyword>
<dbReference type="GO" id="GO:0034475">
    <property type="term" value="P:U4 snRNA 3'-end processing"/>
    <property type="evidence" value="ECO:0007669"/>
    <property type="project" value="TreeGrafter"/>
</dbReference>
<dbReference type="AlphaFoldDB" id="A0A084G1Y1"/>
<dbReference type="GO" id="GO:0000176">
    <property type="term" value="C:nuclear exosome (RNase complex)"/>
    <property type="evidence" value="ECO:0007669"/>
    <property type="project" value="EnsemblFungi"/>
</dbReference>
<dbReference type="PANTHER" id="PTHR21321">
    <property type="entry name" value="PNAS-3 RELATED"/>
    <property type="match status" value="1"/>
</dbReference>
<comment type="caution">
    <text evidence="12">The sequence shown here is derived from an EMBL/GenBank/DDBJ whole genome shotgun (WGS) entry which is preliminary data.</text>
</comment>
<dbReference type="InterPro" id="IPR041054">
    <property type="entry name" value="Rrp40_N_euk"/>
</dbReference>
<dbReference type="Pfam" id="PF21262">
    <property type="entry name" value="RRP40_S1"/>
    <property type="match status" value="1"/>
</dbReference>
<evidence type="ECO:0000259" key="10">
    <source>
        <dbReference type="Pfam" id="PF15985"/>
    </source>
</evidence>
<dbReference type="SUPFAM" id="SSF50249">
    <property type="entry name" value="Nucleic acid-binding proteins"/>
    <property type="match status" value="1"/>
</dbReference>
<dbReference type="Gene3D" id="3.30.1370.10">
    <property type="entry name" value="K Homology domain, type 1"/>
    <property type="match status" value="1"/>
</dbReference>
<dbReference type="Gene3D" id="2.40.50.140">
    <property type="entry name" value="Nucleic acid-binding proteins"/>
    <property type="match status" value="1"/>
</dbReference>
<dbReference type="OrthoDB" id="340500at2759"/>
<evidence type="ECO:0000256" key="5">
    <source>
        <dbReference type="ARBA" id="ARBA00022552"/>
    </source>
</evidence>
<dbReference type="FunFam" id="2.40.50.100:FF:000073">
    <property type="entry name" value="Putative Exosome complex component RRP40"/>
    <property type="match status" value="1"/>
</dbReference>
<dbReference type="GO" id="GO:0003723">
    <property type="term" value="F:RNA binding"/>
    <property type="evidence" value="ECO:0007669"/>
    <property type="project" value="UniProtKB-KW"/>
</dbReference>
<dbReference type="GO" id="GO:0005730">
    <property type="term" value="C:nucleolus"/>
    <property type="evidence" value="ECO:0007669"/>
    <property type="project" value="UniProtKB-SubCell"/>
</dbReference>
<feature type="domain" description="Exosome complex exonuclease Rrp40 N-terminal" evidence="11">
    <location>
        <begin position="27"/>
        <end position="66"/>
    </location>
</feature>
<dbReference type="Gene3D" id="2.40.50.100">
    <property type="match status" value="1"/>
</dbReference>
<name>A0A084G1Y1_PSEDA</name>
<keyword evidence="7" id="KW-0694">RNA-binding</keyword>
<evidence type="ECO:0000256" key="1">
    <source>
        <dbReference type="ARBA" id="ARBA00004496"/>
    </source>
</evidence>
<dbReference type="GO" id="GO:0004527">
    <property type="term" value="F:exonuclease activity"/>
    <property type="evidence" value="ECO:0007669"/>
    <property type="project" value="UniProtKB-KW"/>
</dbReference>
<dbReference type="InterPro" id="IPR037319">
    <property type="entry name" value="Rrp40_S1"/>
</dbReference>